<dbReference type="OrthoDB" id="199930at2759"/>
<dbReference type="PANTHER" id="PTHR45994">
    <property type="entry name" value="FI21225P1"/>
    <property type="match status" value="1"/>
</dbReference>
<organism evidence="5 6">
    <name type="scientific">Saitozyma podzolica</name>
    <dbReference type="NCBI Taxonomy" id="1890683"/>
    <lineage>
        <taxon>Eukaryota</taxon>
        <taxon>Fungi</taxon>
        <taxon>Dikarya</taxon>
        <taxon>Basidiomycota</taxon>
        <taxon>Agaricomycotina</taxon>
        <taxon>Tremellomycetes</taxon>
        <taxon>Tremellales</taxon>
        <taxon>Trimorphomycetaceae</taxon>
        <taxon>Saitozyma</taxon>
    </lineage>
</organism>
<dbReference type="SUPFAM" id="SSF48371">
    <property type="entry name" value="ARM repeat"/>
    <property type="match status" value="1"/>
</dbReference>
<dbReference type="Proteomes" id="UP000279259">
    <property type="component" value="Unassembled WGS sequence"/>
</dbReference>
<gene>
    <name evidence="5" type="ORF">EHS25_004619</name>
</gene>
<evidence type="ECO:0000313" key="6">
    <source>
        <dbReference type="Proteomes" id="UP000279259"/>
    </source>
</evidence>
<accession>A0A427YUJ1</accession>
<comment type="caution">
    <text evidence="5">The sequence shown here is derived from an EMBL/GenBank/DDBJ whole genome shotgun (WGS) entry which is preliminary data.</text>
</comment>
<comment type="subcellular location">
    <subcellularLocation>
        <location evidence="1">Cytoplasm</location>
    </subcellularLocation>
</comment>
<feature type="region of interest" description="Disordered" evidence="3">
    <location>
        <begin position="206"/>
        <end position="232"/>
    </location>
</feature>
<sequence length="805" mass="84930">MPPSGESAEQQLTQLLHRVSSVIEPTPYPSEVRLLADNLTPGTDRTLRSLAYLCLSKLCTGPPADADRNARLAEAFRPVFDDWLADAPPETLIPATALLAALFPLSPVTGVALLTNALETPSPSPEAQDENQVDALAVLLETAELPSPLQPVFAELLASAAGTKQGRELMRTRKEVGEWLHGALDFGEDKALGALCAVALSKQSREEQVQDLPGQEAGGSDDGGRESGSGKAPIDELALADKMAALIISPPSNTTTLLPTLEGLSVLSLKPIIKHHLASTPGFLASLLSLSPVPRSRGGSLPVTPRGSISDHNPLELAETSLCYGITTVLVNLTSRRPVVSAEDQQIAKLRAMAISGKKGGSESEPEDDPLDSDEAVRERVKRALKAGGVGALSGLVRADSRLVKEGLGRLCLNLVEDQGDRPTFVRDGGFKVLSAIVRDLMAAATSKAASSSSHHGATTGTSTIIAGGSATAPEVEVLPAFQALAKMTITTPPNLLFPPPHTTTALNALTPLYHLLLHAKSSLLQTFEALMALTNLASIDPSIADRIVSASIVPLGRSEGFLASNADEQVSVVSKVEELMLEENTLVRRAATELVCNLVPSPRGWSYWSGEDNGNGKDSGNGKDNGNGEANDDGSAVVIGRKPLSNSRAASRLNVLLALTNVDDLPTRLAAGGALAIITESPSANYLLLTSSAAIGDGKRSTWSRALSMLEPDEMEDESGEKITVISSTPPNPDLVHRGVIVLLNMLQYVSSLERGGEQRQRETKSAREAGVEERLMEILRGSGVGREVLEPTVEALKLLKQLK</sequence>
<dbReference type="EMBL" id="RSCD01000002">
    <property type="protein sequence ID" value="RSH94813.1"/>
    <property type="molecule type" value="Genomic_DNA"/>
</dbReference>
<reference evidence="5 6" key="1">
    <citation type="submission" date="2018-11" db="EMBL/GenBank/DDBJ databases">
        <title>Genome sequence of Saitozyma podzolica DSM 27192.</title>
        <authorList>
            <person name="Aliyu H."/>
            <person name="Gorte O."/>
            <person name="Ochsenreither K."/>
        </authorList>
    </citation>
    <scope>NUCLEOTIDE SEQUENCE [LARGE SCALE GENOMIC DNA]</scope>
    <source>
        <strain evidence="5 6">DSM 27192</strain>
    </source>
</reference>
<protein>
    <recommendedName>
        <fullName evidence="4">UNC-45/Cro1/She4 central domain-containing protein</fullName>
    </recommendedName>
</protein>
<proteinExistence type="predicted"/>
<dbReference type="AlphaFoldDB" id="A0A427YUJ1"/>
<dbReference type="PANTHER" id="PTHR45994:SF1">
    <property type="entry name" value="FI21225P1"/>
    <property type="match status" value="1"/>
</dbReference>
<keyword evidence="2" id="KW-0963">Cytoplasm</keyword>
<evidence type="ECO:0000256" key="2">
    <source>
        <dbReference type="ARBA" id="ARBA00022490"/>
    </source>
</evidence>
<evidence type="ECO:0000313" key="5">
    <source>
        <dbReference type="EMBL" id="RSH94813.1"/>
    </source>
</evidence>
<dbReference type="InterPro" id="IPR016024">
    <property type="entry name" value="ARM-type_fold"/>
</dbReference>
<dbReference type="Pfam" id="PF11701">
    <property type="entry name" value="UNC45-central"/>
    <property type="match status" value="1"/>
</dbReference>
<dbReference type="InterPro" id="IPR011989">
    <property type="entry name" value="ARM-like"/>
</dbReference>
<evidence type="ECO:0000259" key="4">
    <source>
        <dbReference type="Pfam" id="PF11701"/>
    </source>
</evidence>
<evidence type="ECO:0000256" key="3">
    <source>
        <dbReference type="SAM" id="MobiDB-lite"/>
    </source>
</evidence>
<name>A0A427YUJ1_9TREE</name>
<feature type="domain" description="UNC-45/Cro1/She4 central" evidence="4">
    <location>
        <begin position="32"/>
        <end position="202"/>
    </location>
</feature>
<dbReference type="GO" id="GO:0005737">
    <property type="term" value="C:cytoplasm"/>
    <property type="evidence" value="ECO:0007669"/>
    <property type="project" value="UniProtKB-SubCell"/>
</dbReference>
<dbReference type="InterPro" id="IPR024660">
    <property type="entry name" value="UCS_central_dom"/>
</dbReference>
<dbReference type="Gene3D" id="1.25.10.10">
    <property type="entry name" value="Leucine-rich Repeat Variant"/>
    <property type="match status" value="1"/>
</dbReference>
<dbReference type="GO" id="GO:0051879">
    <property type="term" value="F:Hsp90 protein binding"/>
    <property type="evidence" value="ECO:0007669"/>
    <property type="project" value="TreeGrafter"/>
</dbReference>
<feature type="region of interest" description="Disordered" evidence="3">
    <location>
        <begin position="609"/>
        <end position="636"/>
    </location>
</feature>
<keyword evidence="6" id="KW-1185">Reference proteome</keyword>
<evidence type="ECO:0000256" key="1">
    <source>
        <dbReference type="ARBA" id="ARBA00004496"/>
    </source>
</evidence>
<dbReference type="STRING" id="1890683.A0A427YUJ1"/>